<evidence type="ECO:0000259" key="7">
    <source>
        <dbReference type="PROSITE" id="PS51760"/>
    </source>
</evidence>
<dbReference type="PROSITE" id="PS00591">
    <property type="entry name" value="GH10_1"/>
    <property type="match status" value="1"/>
</dbReference>
<protein>
    <recommendedName>
        <fullName evidence="6">Beta-xylanase</fullName>
        <ecNumber evidence="6">3.2.1.8</ecNumber>
    </recommendedName>
</protein>
<accession>A0ABS9KD77</accession>
<proteinExistence type="inferred from homology"/>
<evidence type="ECO:0000256" key="4">
    <source>
        <dbReference type="ARBA" id="ARBA00023326"/>
    </source>
</evidence>
<feature type="domain" description="GH10" evidence="7">
    <location>
        <begin position="36"/>
        <end position="382"/>
    </location>
</feature>
<keyword evidence="4 6" id="KW-0624">Polysaccharide degradation</keyword>
<dbReference type="Proteomes" id="UP001165366">
    <property type="component" value="Unassembled WGS sequence"/>
</dbReference>
<dbReference type="PROSITE" id="PS51760">
    <property type="entry name" value="GH10_2"/>
    <property type="match status" value="1"/>
</dbReference>
<evidence type="ECO:0000256" key="3">
    <source>
        <dbReference type="ARBA" id="ARBA00023295"/>
    </source>
</evidence>
<organism evidence="8 9">
    <name type="scientific">Rhodohalobacter sulfatireducens</name>
    <dbReference type="NCBI Taxonomy" id="2911366"/>
    <lineage>
        <taxon>Bacteria</taxon>
        <taxon>Pseudomonadati</taxon>
        <taxon>Balneolota</taxon>
        <taxon>Balneolia</taxon>
        <taxon>Balneolales</taxon>
        <taxon>Balneolaceae</taxon>
        <taxon>Rhodohalobacter</taxon>
    </lineage>
</organism>
<feature type="active site" description="Nucleophile" evidence="5">
    <location>
        <position position="277"/>
    </location>
</feature>
<dbReference type="Gene3D" id="3.20.20.80">
    <property type="entry name" value="Glycosidases"/>
    <property type="match status" value="1"/>
</dbReference>
<evidence type="ECO:0000256" key="6">
    <source>
        <dbReference type="RuleBase" id="RU361174"/>
    </source>
</evidence>
<dbReference type="InterPro" id="IPR031158">
    <property type="entry name" value="GH10_AS"/>
</dbReference>
<evidence type="ECO:0000313" key="9">
    <source>
        <dbReference type="Proteomes" id="UP001165366"/>
    </source>
</evidence>
<dbReference type="InterPro" id="IPR044846">
    <property type="entry name" value="GH10"/>
</dbReference>
<name>A0ABS9KD77_9BACT</name>
<keyword evidence="1 6" id="KW-0378">Hydrolase</keyword>
<sequence length="385" mass="44283">MMKHNHSIDRNTRSTLFLILFLIIIGCTNEQQNLESSDSNSLSNSYLHDFKIGVALNHSQVAGEIPRVTPLIRQHFNSITPENLLKWERVHPNPDEYNFTPVDTFVEFGVENKMFIVGHTLVWHSQVPDWVFETENGEAVGREELLQRMRNHIQTVAGRYQGRIDGWDVVNEAVLDEGGMRESKWYELVGEDYVQKAFQYAGEAAPDAELYYNDYNLWIPEKREAAIALVKSLLENNIRIDGIGMQAHLKIDTPSIEMMEESIIAFSELGLKVMITELDIDLLPREEQADVELPENSPVPDALNPFTENLPDSMHQELADRYSALFELFKKHSDKIERVTFWGLNDGQSWLNNFPIRGRTNYPLLFDREFEAKPAFEAVLEAAKD</sequence>
<dbReference type="SMART" id="SM00633">
    <property type="entry name" value="Glyco_10"/>
    <property type="match status" value="1"/>
</dbReference>
<keyword evidence="2 6" id="KW-0119">Carbohydrate metabolism</keyword>
<keyword evidence="9" id="KW-1185">Reference proteome</keyword>
<dbReference type="InterPro" id="IPR017853">
    <property type="entry name" value="GH"/>
</dbReference>
<dbReference type="RefSeq" id="WP_237853774.1">
    <property type="nucleotide sequence ID" value="NZ_JAKLWS010000010.1"/>
</dbReference>
<dbReference type="InterPro" id="IPR001000">
    <property type="entry name" value="GH10_dom"/>
</dbReference>
<dbReference type="SUPFAM" id="SSF51445">
    <property type="entry name" value="(Trans)glycosidases"/>
    <property type="match status" value="1"/>
</dbReference>
<comment type="catalytic activity">
    <reaction evidence="6">
        <text>Endohydrolysis of (1-&gt;4)-beta-D-xylosidic linkages in xylans.</text>
        <dbReference type="EC" id="3.2.1.8"/>
    </reaction>
</comment>
<dbReference type="PANTHER" id="PTHR31490:SF90">
    <property type="entry name" value="ENDO-1,4-BETA-XYLANASE A"/>
    <property type="match status" value="1"/>
</dbReference>
<gene>
    <name evidence="8" type="ORF">L6773_09570</name>
</gene>
<dbReference type="PRINTS" id="PR00134">
    <property type="entry name" value="GLHYDRLASE10"/>
</dbReference>
<evidence type="ECO:0000256" key="1">
    <source>
        <dbReference type="ARBA" id="ARBA00022801"/>
    </source>
</evidence>
<reference evidence="8" key="1">
    <citation type="submission" date="2022-01" db="EMBL/GenBank/DDBJ databases">
        <authorList>
            <person name="Wang Y."/>
        </authorList>
    </citation>
    <scope>NUCLEOTIDE SEQUENCE</scope>
    <source>
        <strain evidence="8">WB101</strain>
    </source>
</reference>
<dbReference type="EC" id="3.2.1.8" evidence="6"/>
<dbReference type="EMBL" id="JAKLWS010000010">
    <property type="protein sequence ID" value="MCG2588814.1"/>
    <property type="molecule type" value="Genomic_DNA"/>
</dbReference>
<dbReference type="PANTHER" id="PTHR31490">
    <property type="entry name" value="GLYCOSYL HYDROLASE"/>
    <property type="match status" value="1"/>
</dbReference>
<reference evidence="8" key="2">
    <citation type="submission" date="2024-05" db="EMBL/GenBank/DDBJ databases">
        <title>Rhodohalobacter halophilus gen. nov., sp. nov., a moderately halophilic member of the family Balneolaceae.</title>
        <authorList>
            <person name="Xia J."/>
        </authorList>
    </citation>
    <scope>NUCLEOTIDE SEQUENCE</scope>
    <source>
        <strain evidence="8">WB101</strain>
    </source>
</reference>
<dbReference type="PROSITE" id="PS51257">
    <property type="entry name" value="PROKAR_LIPOPROTEIN"/>
    <property type="match status" value="1"/>
</dbReference>
<evidence type="ECO:0000256" key="2">
    <source>
        <dbReference type="ARBA" id="ARBA00023277"/>
    </source>
</evidence>
<dbReference type="Pfam" id="PF00331">
    <property type="entry name" value="Glyco_hydro_10"/>
    <property type="match status" value="1"/>
</dbReference>
<keyword evidence="3 6" id="KW-0326">Glycosidase</keyword>
<evidence type="ECO:0000256" key="5">
    <source>
        <dbReference type="PROSITE-ProRule" id="PRU10061"/>
    </source>
</evidence>
<comment type="similarity">
    <text evidence="6">Belongs to the glycosyl hydrolase 10 (cellulase F) family.</text>
</comment>
<evidence type="ECO:0000313" key="8">
    <source>
        <dbReference type="EMBL" id="MCG2588814.1"/>
    </source>
</evidence>
<comment type="caution">
    <text evidence="8">The sequence shown here is derived from an EMBL/GenBank/DDBJ whole genome shotgun (WGS) entry which is preliminary data.</text>
</comment>